<name>A0A4R4W613_9ACTN</name>
<accession>A0A4R4W613</accession>
<protein>
    <submittedName>
        <fullName evidence="1">Uncharacterized protein</fullName>
    </submittedName>
</protein>
<proteinExistence type="predicted"/>
<evidence type="ECO:0000313" key="1">
    <source>
        <dbReference type="EMBL" id="TDD11104.1"/>
    </source>
</evidence>
<dbReference type="OrthoDB" id="3286690at2"/>
<comment type="caution">
    <text evidence="1">The sequence shown here is derived from an EMBL/GenBank/DDBJ whole genome shotgun (WGS) entry which is preliminary data.</text>
</comment>
<gene>
    <name evidence="1" type="ORF">E1294_45690</name>
</gene>
<organism evidence="1 2">
    <name type="scientific">Nonomuraea diastatica</name>
    <dbReference type="NCBI Taxonomy" id="1848329"/>
    <lineage>
        <taxon>Bacteria</taxon>
        <taxon>Bacillati</taxon>
        <taxon>Actinomycetota</taxon>
        <taxon>Actinomycetes</taxon>
        <taxon>Streptosporangiales</taxon>
        <taxon>Streptosporangiaceae</taxon>
        <taxon>Nonomuraea</taxon>
    </lineage>
</organism>
<dbReference type="EMBL" id="SMKP01000225">
    <property type="protein sequence ID" value="TDD11104.1"/>
    <property type="molecule type" value="Genomic_DNA"/>
</dbReference>
<dbReference type="Proteomes" id="UP000294543">
    <property type="component" value="Unassembled WGS sequence"/>
</dbReference>
<dbReference type="AlphaFoldDB" id="A0A4R4W613"/>
<keyword evidence="2" id="KW-1185">Reference proteome</keyword>
<dbReference type="RefSeq" id="WP_132518023.1">
    <property type="nucleotide sequence ID" value="NZ_SMKP01000225.1"/>
</dbReference>
<sequence>MVACLPVAGSPERVARLEAEMALATTAPPLLLQGDAVEMSSGSMGAIYEQPAIAGIAAAVRRARSALDNENWASWWQAIEADGAFAHLLDERRRRVMSKEGDHHVSVSVHERLLRRAGFHQVGTIWQMGDDRILVAIR</sequence>
<reference evidence="1 2" key="1">
    <citation type="submission" date="2019-03" db="EMBL/GenBank/DDBJ databases">
        <title>Draft genome sequences of novel Actinobacteria.</title>
        <authorList>
            <person name="Sahin N."/>
            <person name="Ay H."/>
            <person name="Saygin H."/>
        </authorList>
    </citation>
    <scope>NUCLEOTIDE SEQUENCE [LARGE SCALE GENOMIC DNA]</scope>
    <source>
        <strain evidence="1 2">KC712</strain>
    </source>
</reference>
<evidence type="ECO:0000313" key="2">
    <source>
        <dbReference type="Proteomes" id="UP000294543"/>
    </source>
</evidence>